<accession>A0A7S3YPV9</accession>
<dbReference type="SMART" id="SM00724">
    <property type="entry name" value="TLC"/>
    <property type="match status" value="1"/>
</dbReference>
<reference evidence="8" key="1">
    <citation type="submission" date="2021-01" db="EMBL/GenBank/DDBJ databases">
        <authorList>
            <person name="Corre E."/>
            <person name="Pelletier E."/>
            <person name="Niang G."/>
            <person name="Scheremetjew M."/>
            <person name="Finn R."/>
            <person name="Kale V."/>
            <person name="Holt S."/>
            <person name="Cochrane G."/>
            <person name="Meng A."/>
            <person name="Brown T."/>
            <person name="Cohen L."/>
        </authorList>
    </citation>
    <scope>NUCLEOTIDE SEQUENCE</scope>
    <source>
        <strain evidence="8">CCCM811</strain>
    </source>
</reference>
<dbReference type="Pfam" id="PF03798">
    <property type="entry name" value="TRAM_LAG1_CLN8"/>
    <property type="match status" value="1"/>
</dbReference>
<protein>
    <recommendedName>
        <fullName evidence="7">TLC domain-containing protein</fullName>
    </recommendedName>
</protein>
<proteinExistence type="predicted"/>
<keyword evidence="3 6" id="KW-1133">Transmembrane helix</keyword>
<dbReference type="GO" id="GO:0016020">
    <property type="term" value="C:membrane"/>
    <property type="evidence" value="ECO:0007669"/>
    <property type="project" value="UniProtKB-SubCell"/>
</dbReference>
<dbReference type="PANTHER" id="PTHR13439:SF0">
    <property type="entry name" value="TOPOISOMERASE I DAMAGE AFFECTED PROTEIN 4"/>
    <property type="match status" value="1"/>
</dbReference>
<evidence type="ECO:0000259" key="7">
    <source>
        <dbReference type="PROSITE" id="PS50922"/>
    </source>
</evidence>
<evidence type="ECO:0000256" key="1">
    <source>
        <dbReference type="ARBA" id="ARBA00004141"/>
    </source>
</evidence>
<feature type="transmembrane region" description="Helical" evidence="6">
    <location>
        <begin position="120"/>
        <end position="138"/>
    </location>
</feature>
<feature type="transmembrane region" description="Helical" evidence="6">
    <location>
        <begin position="87"/>
        <end position="108"/>
    </location>
</feature>
<evidence type="ECO:0000256" key="3">
    <source>
        <dbReference type="ARBA" id="ARBA00022989"/>
    </source>
</evidence>
<dbReference type="InterPro" id="IPR006634">
    <property type="entry name" value="TLC-dom"/>
</dbReference>
<dbReference type="PROSITE" id="PS50922">
    <property type="entry name" value="TLC"/>
    <property type="match status" value="1"/>
</dbReference>
<comment type="subcellular location">
    <subcellularLocation>
        <location evidence="1">Membrane</location>
        <topology evidence="1">Multi-pass membrane protein</topology>
    </subcellularLocation>
</comment>
<evidence type="ECO:0000256" key="4">
    <source>
        <dbReference type="ARBA" id="ARBA00023136"/>
    </source>
</evidence>
<feature type="transmembrane region" description="Helical" evidence="6">
    <location>
        <begin position="47"/>
        <end position="67"/>
    </location>
</feature>
<name>A0A7S3YPV9_9EUKA</name>
<evidence type="ECO:0000256" key="2">
    <source>
        <dbReference type="ARBA" id="ARBA00022692"/>
    </source>
</evidence>
<dbReference type="GO" id="GO:0005783">
    <property type="term" value="C:endoplasmic reticulum"/>
    <property type="evidence" value="ECO:0007669"/>
    <property type="project" value="TreeGrafter"/>
</dbReference>
<keyword evidence="4 5" id="KW-0472">Membrane</keyword>
<gene>
    <name evidence="8" type="ORF">LGLO00237_LOCUS9780</name>
</gene>
<dbReference type="AlphaFoldDB" id="A0A7S3YPV9"/>
<evidence type="ECO:0000256" key="5">
    <source>
        <dbReference type="PROSITE-ProRule" id="PRU00205"/>
    </source>
</evidence>
<feature type="transmembrane region" description="Helical" evidence="6">
    <location>
        <begin position="211"/>
        <end position="235"/>
    </location>
</feature>
<dbReference type="EMBL" id="HBIV01013292">
    <property type="protein sequence ID" value="CAE0658209.1"/>
    <property type="molecule type" value="Transcribed_RNA"/>
</dbReference>
<feature type="domain" description="TLC" evidence="7">
    <location>
        <begin position="44"/>
        <end position="246"/>
    </location>
</feature>
<keyword evidence="2 5" id="KW-0812">Transmembrane</keyword>
<dbReference type="InterPro" id="IPR050846">
    <property type="entry name" value="TLCD"/>
</dbReference>
<dbReference type="GO" id="GO:0055088">
    <property type="term" value="P:lipid homeostasis"/>
    <property type="evidence" value="ECO:0007669"/>
    <property type="project" value="TreeGrafter"/>
</dbReference>
<evidence type="ECO:0000256" key="6">
    <source>
        <dbReference type="SAM" id="Phobius"/>
    </source>
</evidence>
<dbReference type="PANTHER" id="PTHR13439">
    <property type="entry name" value="CT120 PROTEIN"/>
    <property type="match status" value="1"/>
</dbReference>
<organism evidence="8">
    <name type="scientific">Lotharella globosa</name>
    <dbReference type="NCBI Taxonomy" id="91324"/>
    <lineage>
        <taxon>Eukaryota</taxon>
        <taxon>Sar</taxon>
        <taxon>Rhizaria</taxon>
        <taxon>Cercozoa</taxon>
        <taxon>Chlorarachniophyceae</taxon>
        <taxon>Lotharella</taxon>
    </lineage>
</organism>
<feature type="transmembrane region" description="Helical" evidence="6">
    <location>
        <begin position="174"/>
        <end position="199"/>
    </location>
</feature>
<sequence length="256" mass="28237">MATNGILTAASGAAPWFFISQGLFWTSHYASENLSRTYNKLDPAIQSYWCASAISSLHGAVISYWGFAAASTAGLWTTDDFFKTTSQTTGCCNVLVGYLCSDLALSLYYGGRWPGNTANIIHHITAILAFIQMSAWGFGHSLGMMIIVLETTTPFVNQRWFFEKTGMKVTHPALYVANGLAMVILWFLLRILLVGWVGIRLIAVREQVASMAWPQVLTVVCTYAVGYGLQFFWFYKILRGAIKALSKVSGKKLHSG</sequence>
<feature type="transmembrane region" description="Helical" evidence="6">
    <location>
        <begin position="6"/>
        <end position="26"/>
    </location>
</feature>
<evidence type="ECO:0000313" key="8">
    <source>
        <dbReference type="EMBL" id="CAE0658209.1"/>
    </source>
</evidence>